<protein>
    <submittedName>
        <fullName evidence="2">HdeD family acid-resistance protein</fullName>
    </submittedName>
</protein>
<feature type="transmembrane region" description="Helical" evidence="1">
    <location>
        <begin position="131"/>
        <end position="149"/>
    </location>
</feature>
<dbReference type="Proteomes" id="UP001595947">
    <property type="component" value="Unassembled WGS sequence"/>
</dbReference>
<reference evidence="3" key="1">
    <citation type="journal article" date="2019" name="Int. J. Syst. Evol. Microbiol.">
        <title>The Global Catalogue of Microorganisms (GCM) 10K type strain sequencing project: providing services to taxonomists for standard genome sequencing and annotation.</title>
        <authorList>
            <consortium name="The Broad Institute Genomics Platform"/>
            <consortium name="The Broad Institute Genome Sequencing Center for Infectious Disease"/>
            <person name="Wu L."/>
            <person name="Ma J."/>
        </authorList>
    </citation>
    <scope>NUCLEOTIDE SEQUENCE [LARGE SCALE GENOMIC DNA]</scope>
    <source>
        <strain evidence="3">CGMCC 4.7093</strain>
    </source>
</reference>
<dbReference type="EMBL" id="JBHSIV010000016">
    <property type="protein sequence ID" value="MFC5063754.1"/>
    <property type="molecule type" value="Genomic_DNA"/>
</dbReference>
<feature type="transmembrane region" description="Helical" evidence="1">
    <location>
        <begin position="155"/>
        <end position="178"/>
    </location>
</feature>
<dbReference type="InterPro" id="IPR005325">
    <property type="entry name" value="DUF308_memb"/>
</dbReference>
<evidence type="ECO:0000313" key="2">
    <source>
        <dbReference type="EMBL" id="MFC5063754.1"/>
    </source>
</evidence>
<feature type="transmembrane region" description="Helical" evidence="1">
    <location>
        <begin position="101"/>
        <end position="124"/>
    </location>
</feature>
<dbReference type="PANTHER" id="PTHR34989">
    <property type="entry name" value="PROTEIN HDED"/>
    <property type="match status" value="1"/>
</dbReference>
<keyword evidence="1" id="KW-0812">Transmembrane</keyword>
<name>A0ABV9YP33_9PSEU</name>
<dbReference type="PANTHER" id="PTHR34989:SF1">
    <property type="entry name" value="PROTEIN HDED"/>
    <property type="match status" value="1"/>
</dbReference>
<dbReference type="Pfam" id="PF03729">
    <property type="entry name" value="DUF308"/>
    <property type="match status" value="2"/>
</dbReference>
<gene>
    <name evidence="2" type="ORF">ACFPBZ_16160</name>
</gene>
<feature type="transmembrane region" description="Helical" evidence="1">
    <location>
        <begin position="21"/>
        <end position="39"/>
    </location>
</feature>
<evidence type="ECO:0000256" key="1">
    <source>
        <dbReference type="SAM" id="Phobius"/>
    </source>
</evidence>
<evidence type="ECO:0000313" key="3">
    <source>
        <dbReference type="Proteomes" id="UP001595947"/>
    </source>
</evidence>
<accession>A0ABV9YP33</accession>
<keyword evidence="1" id="KW-1133">Transmembrane helix</keyword>
<feature type="transmembrane region" description="Helical" evidence="1">
    <location>
        <begin position="45"/>
        <end position="65"/>
    </location>
</feature>
<dbReference type="RefSeq" id="WP_378037099.1">
    <property type="nucleotide sequence ID" value="NZ_JBHSIV010000016.1"/>
</dbReference>
<proteinExistence type="predicted"/>
<keyword evidence="3" id="KW-1185">Reference proteome</keyword>
<feature type="transmembrane region" description="Helical" evidence="1">
    <location>
        <begin position="77"/>
        <end position="95"/>
    </location>
</feature>
<keyword evidence="1" id="KW-0472">Membrane</keyword>
<organism evidence="2 3">
    <name type="scientific">Actinomycetospora atypica</name>
    <dbReference type="NCBI Taxonomy" id="1290095"/>
    <lineage>
        <taxon>Bacteria</taxon>
        <taxon>Bacillati</taxon>
        <taxon>Actinomycetota</taxon>
        <taxon>Actinomycetes</taxon>
        <taxon>Pseudonocardiales</taxon>
        <taxon>Pseudonocardiaceae</taxon>
        <taxon>Actinomycetospora</taxon>
    </lineage>
</organism>
<comment type="caution">
    <text evidence="2">The sequence shown here is derived from an EMBL/GenBank/DDBJ whole genome shotgun (WGS) entry which is preliminary data.</text>
</comment>
<dbReference type="InterPro" id="IPR052712">
    <property type="entry name" value="Acid_resist_chaperone_HdeD"/>
</dbReference>
<sequence length="185" mass="18835">MTTRSAGRTAFAPRTPDQWGGLAVSGVLGIVVGVIALFFPGLTILSAAIFLGIGLVVQGVVEVALALRAGPGSTGRGWLAAFGVLALVAGILVVFNPGGGILVMVWGLILWFVITAVNDFLAAAASREHRGWNITLGVISALAALALLFSPGTAIGVLALFIALGFIFRGGADLGLALTMRRAAR</sequence>